<reference evidence="3" key="1">
    <citation type="journal article" date="2019" name="Int. J. Syst. Evol. Microbiol.">
        <title>The Global Catalogue of Microorganisms (GCM) 10K type strain sequencing project: providing services to taxonomists for standard genome sequencing and annotation.</title>
        <authorList>
            <consortium name="The Broad Institute Genomics Platform"/>
            <consortium name="The Broad Institute Genome Sequencing Center for Infectious Disease"/>
            <person name="Wu L."/>
            <person name="Ma J."/>
        </authorList>
    </citation>
    <scope>NUCLEOTIDE SEQUENCE [LARGE SCALE GENOMIC DNA]</scope>
    <source>
        <strain evidence="3">CGMCC 4.1621</strain>
    </source>
</reference>
<feature type="domain" description="Methyltransferase" evidence="1">
    <location>
        <begin position="41"/>
        <end position="130"/>
    </location>
</feature>
<dbReference type="GO" id="GO:0032259">
    <property type="term" value="P:methylation"/>
    <property type="evidence" value="ECO:0007669"/>
    <property type="project" value="UniProtKB-KW"/>
</dbReference>
<gene>
    <name evidence="2" type="ORF">ACFQIC_18310</name>
</gene>
<dbReference type="RefSeq" id="WP_204710205.1">
    <property type="nucleotide sequence ID" value="NZ_JBHSZV010000053.1"/>
</dbReference>
<protein>
    <submittedName>
        <fullName evidence="2">Class I SAM-dependent methyltransferase</fullName>
    </submittedName>
</protein>
<comment type="caution">
    <text evidence="2">The sequence shown here is derived from an EMBL/GenBank/DDBJ whole genome shotgun (WGS) entry which is preliminary data.</text>
</comment>
<dbReference type="GO" id="GO:0008168">
    <property type="term" value="F:methyltransferase activity"/>
    <property type="evidence" value="ECO:0007669"/>
    <property type="project" value="UniProtKB-KW"/>
</dbReference>
<name>A0ABW2EQQ8_9BACI</name>
<organism evidence="2 3">
    <name type="scientific">Halobacillus seohaensis</name>
    <dbReference type="NCBI Taxonomy" id="447421"/>
    <lineage>
        <taxon>Bacteria</taxon>
        <taxon>Bacillati</taxon>
        <taxon>Bacillota</taxon>
        <taxon>Bacilli</taxon>
        <taxon>Bacillales</taxon>
        <taxon>Bacillaceae</taxon>
        <taxon>Halobacillus</taxon>
    </lineage>
</organism>
<dbReference type="Pfam" id="PF13649">
    <property type="entry name" value="Methyltransf_25"/>
    <property type="match status" value="1"/>
</dbReference>
<keyword evidence="3" id="KW-1185">Reference proteome</keyword>
<accession>A0ABW2EQQ8</accession>
<keyword evidence="2" id="KW-0489">Methyltransferase</keyword>
<evidence type="ECO:0000313" key="2">
    <source>
        <dbReference type="EMBL" id="MFC7063756.1"/>
    </source>
</evidence>
<evidence type="ECO:0000259" key="1">
    <source>
        <dbReference type="Pfam" id="PF13649"/>
    </source>
</evidence>
<sequence>MSENHWDQRFSEEGFVYGTKVNKFVGDHAGLLPERAKVACFAEGEGRNAIYLAGLGHELTAYDQSQVGLDKMVKLASEQGVKVTPMKLDLTKERVGQQENDAAVMVFGHVPKSDQPFLIENMFDSVKSGGLVMFEVYSEEQLEYGTGGPPSKELLYHPADVLDWLAGILVIHFYYGEATRREGDRHTGLGHVIQVVARKA</sequence>
<dbReference type="InterPro" id="IPR029063">
    <property type="entry name" value="SAM-dependent_MTases_sf"/>
</dbReference>
<keyword evidence="2" id="KW-0808">Transferase</keyword>
<proteinExistence type="predicted"/>
<evidence type="ECO:0000313" key="3">
    <source>
        <dbReference type="Proteomes" id="UP001596410"/>
    </source>
</evidence>
<dbReference type="EMBL" id="JBHSZV010000053">
    <property type="protein sequence ID" value="MFC7063756.1"/>
    <property type="molecule type" value="Genomic_DNA"/>
</dbReference>
<dbReference type="Proteomes" id="UP001596410">
    <property type="component" value="Unassembled WGS sequence"/>
</dbReference>
<dbReference type="Gene3D" id="3.40.50.150">
    <property type="entry name" value="Vaccinia Virus protein VP39"/>
    <property type="match status" value="1"/>
</dbReference>
<dbReference type="InterPro" id="IPR041698">
    <property type="entry name" value="Methyltransf_25"/>
</dbReference>
<dbReference type="SUPFAM" id="SSF53335">
    <property type="entry name" value="S-adenosyl-L-methionine-dependent methyltransferases"/>
    <property type="match status" value="1"/>
</dbReference>